<evidence type="ECO:0000256" key="2">
    <source>
        <dbReference type="ARBA" id="ARBA00023157"/>
    </source>
</evidence>
<name>A0A8B7XL17_ACAPL</name>
<dbReference type="SUPFAM" id="SSF51445">
    <property type="entry name" value="(Trans)glycosidases"/>
    <property type="match status" value="1"/>
</dbReference>
<dbReference type="PANTHER" id="PTHR11769">
    <property type="entry name" value="HYALURONIDASE"/>
    <property type="match status" value="1"/>
</dbReference>
<comment type="catalytic activity">
    <reaction evidence="3">
        <text>Random hydrolysis of (1-&gt;4)-linkages between N-acetyl-beta-D-glucosamine and D-glucuronate residues in hyaluronate.</text>
        <dbReference type="EC" id="3.2.1.35"/>
    </reaction>
</comment>
<protein>
    <recommendedName>
        <fullName evidence="3">Hyaluronidase</fullName>
        <ecNumber evidence="3">3.2.1.35</ecNumber>
    </recommendedName>
</protein>
<dbReference type="InterPro" id="IPR013785">
    <property type="entry name" value="Aldolase_TIM"/>
</dbReference>
<dbReference type="GO" id="GO:0030214">
    <property type="term" value="P:hyaluronan catabolic process"/>
    <property type="evidence" value="ECO:0007669"/>
    <property type="project" value="TreeGrafter"/>
</dbReference>
<dbReference type="Pfam" id="PF01630">
    <property type="entry name" value="Glyco_hydro_56"/>
    <property type="match status" value="1"/>
</dbReference>
<evidence type="ECO:0000256" key="1">
    <source>
        <dbReference type="ARBA" id="ARBA00008871"/>
    </source>
</evidence>
<dbReference type="GO" id="GO:0004415">
    <property type="term" value="F:hyalurononglucosaminidase activity"/>
    <property type="evidence" value="ECO:0007669"/>
    <property type="project" value="UniProtKB-UniRule"/>
</dbReference>
<accession>A0A8B7XL17</accession>
<dbReference type="AlphaFoldDB" id="A0A8B7XL17"/>
<gene>
    <name evidence="5" type="primary">LOC110973932</name>
</gene>
<keyword evidence="3" id="KW-0378">Hydrolase</keyword>
<keyword evidence="4" id="KW-1185">Reference proteome</keyword>
<evidence type="ECO:0000313" key="5">
    <source>
        <dbReference type="RefSeq" id="XP_022080852.1"/>
    </source>
</evidence>
<organism evidence="4 5">
    <name type="scientific">Acanthaster planci</name>
    <name type="common">Crown-of-thorns starfish</name>
    <dbReference type="NCBI Taxonomy" id="133434"/>
    <lineage>
        <taxon>Eukaryota</taxon>
        <taxon>Metazoa</taxon>
        <taxon>Echinodermata</taxon>
        <taxon>Eleutherozoa</taxon>
        <taxon>Asterozoa</taxon>
        <taxon>Asteroidea</taxon>
        <taxon>Valvatacea</taxon>
        <taxon>Valvatida</taxon>
        <taxon>Acanthasteridae</taxon>
        <taxon>Acanthaster</taxon>
    </lineage>
</organism>
<evidence type="ECO:0000256" key="3">
    <source>
        <dbReference type="RuleBase" id="RU610713"/>
    </source>
</evidence>
<dbReference type="KEGG" id="aplc:110973932"/>
<dbReference type="Proteomes" id="UP000694845">
    <property type="component" value="Unplaced"/>
</dbReference>
<reference evidence="5" key="1">
    <citation type="submission" date="2025-08" db="UniProtKB">
        <authorList>
            <consortium name="RefSeq"/>
        </authorList>
    </citation>
    <scope>IDENTIFICATION</scope>
</reference>
<dbReference type="PRINTS" id="PR00846">
    <property type="entry name" value="GLHYDRLASE56"/>
</dbReference>
<dbReference type="InterPro" id="IPR017853">
    <property type="entry name" value="GH"/>
</dbReference>
<dbReference type="GeneID" id="110973932"/>
<dbReference type="InterPro" id="IPR018155">
    <property type="entry name" value="Hyaluronidase"/>
</dbReference>
<keyword evidence="2" id="KW-1015">Disulfide bond</keyword>
<evidence type="ECO:0000313" key="4">
    <source>
        <dbReference type="Proteomes" id="UP000694845"/>
    </source>
</evidence>
<sequence>MGRDFGGVSVVPVQGAQELIMHGLGLQIIQTGLDPDQHFRRGKLIISSRLKYCAQGERRMPETRIFAQGLLFTLTVLSIPMVSSLKSASQQSDLFGIPDAQSQQLVSGRQSSPSSAPPALADCAFTAVWNIKNSQRCHAKFGVDLNLASYGIKTNSLTGKGVLAYFSHENLGRLPYIQHGKFVNGGLPQLVNMTAHLEKAAGDILAAIPDANYSGLGVIDWEFWSPAWNKNMHSAKVYVTESIDLVRLRHPTWDLATVEAAAKTEFEEAARSLFEGTILLARRLRPKALFGFYHFPYCQNRDDARHCKPLTLASNDELLWLADASSALYPSIYMKQKNIRASSAVYIETILQEALRVRNSSRSPTLPIYSYCALNYTFSGYYLNLEDLRNSILLSAEQGLAGVVFWGDNNDTSNRAACLDLQGYIKAALGPLVQKTTKAAARCSAALCSGHGRCVGKILECVPKGVQALSRTPSRVTGSANVTFVEKMPSECRCQCYEGWNGDNCDHCT</sequence>
<dbReference type="RefSeq" id="XP_022080852.1">
    <property type="nucleotide sequence ID" value="XM_022225160.1"/>
</dbReference>
<dbReference type="EC" id="3.2.1.35" evidence="3"/>
<comment type="similarity">
    <text evidence="1 3">Belongs to the glycosyl hydrolase 56 family.</text>
</comment>
<dbReference type="OrthoDB" id="5796153at2759"/>
<proteinExistence type="inferred from homology"/>
<dbReference type="GO" id="GO:0005975">
    <property type="term" value="P:carbohydrate metabolic process"/>
    <property type="evidence" value="ECO:0007669"/>
    <property type="project" value="InterPro"/>
</dbReference>
<dbReference type="PANTHER" id="PTHR11769:SF35">
    <property type="entry name" value="HYALURONIDASE"/>
    <property type="match status" value="1"/>
</dbReference>
<keyword evidence="3" id="KW-0326">Glycosidase</keyword>
<dbReference type="Gene3D" id="3.20.20.70">
    <property type="entry name" value="Aldolase class I"/>
    <property type="match status" value="1"/>
</dbReference>